<feature type="transmembrane region" description="Helical" evidence="5">
    <location>
        <begin position="116"/>
        <end position="138"/>
    </location>
</feature>
<dbReference type="AlphaFoldDB" id="B6HEH4"/>
<dbReference type="PROSITE" id="PS50294">
    <property type="entry name" value="WD_REPEATS_REGION"/>
    <property type="match status" value="4"/>
</dbReference>
<feature type="repeat" description="WD" evidence="3">
    <location>
        <begin position="374"/>
        <end position="415"/>
    </location>
</feature>
<keyword evidence="2" id="KW-0677">Repeat</keyword>
<dbReference type="STRING" id="500485.B6HEH4"/>
<evidence type="ECO:0000313" key="7">
    <source>
        <dbReference type="Proteomes" id="UP000000724"/>
    </source>
</evidence>
<feature type="region of interest" description="Disordered" evidence="4">
    <location>
        <begin position="1"/>
        <end position="26"/>
    </location>
</feature>
<dbReference type="PANTHER" id="PTHR19848">
    <property type="entry name" value="WD40 REPEAT PROTEIN"/>
    <property type="match status" value="1"/>
</dbReference>
<keyword evidence="5" id="KW-0812">Transmembrane</keyword>
<feature type="repeat" description="WD" evidence="3">
    <location>
        <begin position="229"/>
        <end position="268"/>
    </location>
</feature>
<dbReference type="VEuPathDB" id="FungiDB:PCH_Pc20g02580"/>
<dbReference type="SMART" id="SM00320">
    <property type="entry name" value="WD40"/>
    <property type="match status" value="7"/>
</dbReference>
<dbReference type="CDD" id="cd00200">
    <property type="entry name" value="WD40"/>
    <property type="match status" value="1"/>
</dbReference>
<reference evidence="6 7" key="1">
    <citation type="journal article" date="2008" name="Nat. Biotechnol.">
        <title>Genome sequencing and analysis of the filamentous fungus Penicillium chrysogenum.</title>
        <authorList>
            <person name="van den Berg M.A."/>
            <person name="Albang R."/>
            <person name="Albermann K."/>
            <person name="Badger J.H."/>
            <person name="Daran J.-M."/>
            <person name="Driessen A.J.M."/>
            <person name="Garcia-Estrada C."/>
            <person name="Fedorova N.D."/>
            <person name="Harris D.M."/>
            <person name="Heijne W.H.M."/>
            <person name="Joardar V.S."/>
            <person name="Kiel J.A.K.W."/>
            <person name="Kovalchuk A."/>
            <person name="Martin J.F."/>
            <person name="Nierman W.C."/>
            <person name="Nijland J.G."/>
            <person name="Pronk J.T."/>
            <person name="Roubos J.A."/>
            <person name="van der Klei I.J."/>
            <person name="van Peij N.N.M.E."/>
            <person name="Veenhuis M."/>
            <person name="von Doehren H."/>
            <person name="Wagner C."/>
            <person name="Wortman J.R."/>
            <person name="Bovenberg R.A.L."/>
        </authorList>
    </citation>
    <scope>NUCLEOTIDE SEQUENCE [LARGE SCALE GENOMIC DNA]</scope>
    <source>
        <strain evidence="7">ATCC 28089 / DSM 1075 / NRRL 1951 / Wisconsin 54-1255</strain>
    </source>
</reference>
<dbReference type="InterPro" id="IPR001680">
    <property type="entry name" value="WD40_rpt"/>
</dbReference>
<dbReference type="Proteomes" id="UP000000724">
    <property type="component" value="Contig Pc00c20"/>
</dbReference>
<accession>B6HEH4</accession>
<dbReference type="InterPro" id="IPR015943">
    <property type="entry name" value="WD40/YVTN_repeat-like_dom_sf"/>
</dbReference>
<gene>
    <name evidence="6" type="ORF">Pc20g02580</name>
    <name evidence="6" type="ORF">PCH_Pc20g02580</name>
</gene>
<proteinExistence type="predicted"/>
<evidence type="ECO:0000256" key="5">
    <source>
        <dbReference type="SAM" id="Phobius"/>
    </source>
</evidence>
<dbReference type="PROSITE" id="PS00678">
    <property type="entry name" value="WD_REPEATS_1"/>
    <property type="match status" value="1"/>
</dbReference>
<protein>
    <submittedName>
        <fullName evidence="6">Pc20g02580 protein</fullName>
    </submittedName>
</protein>
<dbReference type="PROSITE" id="PS50082">
    <property type="entry name" value="WD_REPEATS_2"/>
    <property type="match status" value="4"/>
</dbReference>
<dbReference type="BioCyc" id="PCHR:PC20G02580-MONOMER"/>
<dbReference type="HOGENOM" id="CLU_473337_0_0_1"/>
<keyword evidence="7" id="KW-1185">Reference proteome</keyword>
<dbReference type="SMR" id="B6HEH4"/>
<keyword evidence="5" id="KW-1133">Transmembrane helix</keyword>
<dbReference type="OMA" id="PANGHCQ"/>
<evidence type="ECO:0000256" key="3">
    <source>
        <dbReference type="PROSITE-ProRule" id="PRU00221"/>
    </source>
</evidence>
<dbReference type="SUPFAM" id="SSF50978">
    <property type="entry name" value="WD40 repeat-like"/>
    <property type="match status" value="1"/>
</dbReference>
<name>B6HEH4_PENRW</name>
<dbReference type="InterPro" id="IPR020472">
    <property type="entry name" value="WD40_PAC1"/>
</dbReference>
<dbReference type="EMBL" id="AM920435">
    <property type="protein sequence ID" value="CAP85587.1"/>
    <property type="molecule type" value="Genomic_DNA"/>
</dbReference>
<organism evidence="6 7">
    <name type="scientific">Penicillium rubens (strain ATCC 28089 / DSM 1075 / NRRL 1951 / Wisconsin 54-1255)</name>
    <name type="common">Penicillium chrysogenum</name>
    <dbReference type="NCBI Taxonomy" id="500485"/>
    <lineage>
        <taxon>Eukaryota</taxon>
        <taxon>Fungi</taxon>
        <taxon>Dikarya</taxon>
        <taxon>Ascomycota</taxon>
        <taxon>Pezizomycotina</taxon>
        <taxon>Eurotiomycetes</taxon>
        <taxon>Eurotiomycetidae</taxon>
        <taxon>Eurotiales</taxon>
        <taxon>Aspergillaceae</taxon>
        <taxon>Penicillium</taxon>
        <taxon>Penicillium chrysogenum species complex</taxon>
    </lineage>
</organism>
<keyword evidence="5" id="KW-0472">Membrane</keyword>
<dbReference type="InterPro" id="IPR036322">
    <property type="entry name" value="WD40_repeat_dom_sf"/>
</dbReference>
<evidence type="ECO:0000256" key="1">
    <source>
        <dbReference type="ARBA" id="ARBA00022574"/>
    </source>
</evidence>
<dbReference type="OrthoDB" id="190105at2759"/>
<dbReference type="PANTHER" id="PTHR19848:SF8">
    <property type="entry name" value="F-BOX AND WD REPEAT DOMAIN CONTAINING 7"/>
    <property type="match status" value="1"/>
</dbReference>
<sequence>MGNGKGKNKGKGRGKKRSRSLKENKVAAKVEIKPEDKIEDKIEIKGKHHCLRKRPTHAPTSRCLRLGHVVQCPIHPNSFPRRLSDATGAQGQKEVEQQLISFFWSFKVDRACQRTLLDICLLLLWLCYVGLYILASYYSTEERFIFLSIPDFGEKLHIEQYKGYRRHSVCAHNNHPMWKNTKPRHLAFRAHHRHVITCLQFDADKIIVGSDNTHINVYDTKTGALRAKLEGHEGGVWALEYHDNTLVSASTDRTIRVWDIAKAKCTHVFQGHTSTVRCMKILLPVQIDQHERPQIISGSRDSTMRIWKLPQPGDSEYFPPTESVEECPYLIRVLTGHQHSVRAIAAYGDTVVSGSYDCTVRVWKISTGESLHCLQGHTFKVYNVCLDHERNRCISGSMDSTVKIWSLDTGALLYNLEGHSSLVGLLDLKEDLLVSASADSTLRVWNPANGHCQSTLGSHTGAITCFQHDGQKIISGSDASLKMWDTRTGVFERDLLTDLSGTWQVQFDTQHCVAAAQRGDVSYIEVSTHPTDIPSIYNLLFMKILDFGASPETIPSGQFGKRVLVDELGNEIESPK</sequence>
<dbReference type="Gene3D" id="2.130.10.10">
    <property type="entry name" value="YVTN repeat-like/Quinoprotein amine dehydrogenase"/>
    <property type="match status" value="1"/>
</dbReference>
<evidence type="ECO:0000256" key="2">
    <source>
        <dbReference type="ARBA" id="ARBA00022737"/>
    </source>
</evidence>
<feature type="repeat" description="WD" evidence="3">
    <location>
        <begin position="416"/>
        <end position="455"/>
    </location>
</feature>
<dbReference type="eggNOG" id="KOG0274">
    <property type="taxonomic scope" value="Eukaryota"/>
</dbReference>
<keyword evidence="1 3" id="KW-0853">WD repeat</keyword>
<dbReference type="PRINTS" id="PR00320">
    <property type="entry name" value="GPROTEINBRPT"/>
</dbReference>
<evidence type="ECO:0000256" key="4">
    <source>
        <dbReference type="SAM" id="MobiDB-lite"/>
    </source>
</evidence>
<dbReference type="InterPro" id="IPR019775">
    <property type="entry name" value="WD40_repeat_CS"/>
</dbReference>
<feature type="compositionally biased region" description="Basic residues" evidence="4">
    <location>
        <begin position="1"/>
        <end position="19"/>
    </location>
</feature>
<evidence type="ECO:0000313" key="6">
    <source>
        <dbReference type="EMBL" id="CAP85587.1"/>
    </source>
</evidence>
<dbReference type="Pfam" id="PF00400">
    <property type="entry name" value="WD40"/>
    <property type="match status" value="6"/>
</dbReference>
<feature type="repeat" description="WD" evidence="3">
    <location>
        <begin position="334"/>
        <end position="373"/>
    </location>
</feature>